<accession>A0A4R6TME2</accession>
<dbReference type="PANTHER" id="PTHR39203">
    <property type="entry name" value="CYTOPLASMIC PROTEIN-RELATED"/>
    <property type="match status" value="1"/>
</dbReference>
<keyword evidence="3" id="KW-1185">Reference proteome</keyword>
<feature type="domain" description="ASCH" evidence="1">
    <location>
        <begin position="29"/>
        <end position="150"/>
    </location>
</feature>
<dbReference type="Pfam" id="PF04266">
    <property type="entry name" value="ASCH"/>
    <property type="match status" value="1"/>
</dbReference>
<name>A0A4R6TME2_9FLAO</name>
<evidence type="ECO:0000313" key="3">
    <source>
        <dbReference type="Proteomes" id="UP000295468"/>
    </source>
</evidence>
<gene>
    <name evidence="2" type="ORF">CLV82_0447</name>
</gene>
<dbReference type="EMBL" id="SNYI01000001">
    <property type="protein sequence ID" value="TDQ32614.1"/>
    <property type="molecule type" value="Genomic_DNA"/>
</dbReference>
<protein>
    <submittedName>
        <fullName evidence="2">Uncharacterized protein YhfF</fullName>
    </submittedName>
</protein>
<reference evidence="2 3" key="1">
    <citation type="submission" date="2019-03" db="EMBL/GenBank/DDBJ databases">
        <title>Genomic Encyclopedia of Archaeal and Bacterial Type Strains, Phase II (KMG-II): from individual species to whole genera.</title>
        <authorList>
            <person name="Goeker M."/>
        </authorList>
    </citation>
    <scope>NUCLEOTIDE SEQUENCE [LARGE SCALE GENOMIC DNA]</scope>
    <source>
        <strain evidence="2 3">DSM 18435</strain>
    </source>
</reference>
<dbReference type="Proteomes" id="UP000295468">
    <property type="component" value="Unassembled WGS sequence"/>
</dbReference>
<organism evidence="2 3">
    <name type="scientific">Zeaxanthinibacter enoshimensis</name>
    <dbReference type="NCBI Taxonomy" id="392009"/>
    <lineage>
        <taxon>Bacteria</taxon>
        <taxon>Pseudomonadati</taxon>
        <taxon>Bacteroidota</taxon>
        <taxon>Flavobacteriia</taxon>
        <taxon>Flavobacteriales</taxon>
        <taxon>Flavobacteriaceae</taxon>
        <taxon>Zeaxanthinibacter</taxon>
    </lineage>
</organism>
<dbReference type="InterPro" id="IPR007374">
    <property type="entry name" value="ASCH_domain"/>
</dbReference>
<dbReference type="SUPFAM" id="SSF88697">
    <property type="entry name" value="PUA domain-like"/>
    <property type="match status" value="1"/>
</dbReference>
<comment type="caution">
    <text evidence="2">The sequence shown here is derived from an EMBL/GenBank/DDBJ whole genome shotgun (WGS) entry which is preliminary data.</text>
</comment>
<sequence>MDNASARSLWGDFLDTHLQYAFAKEPKVIALSDEAEVADTLLKEVLTGNKKAISHSLLGLQLRKEPLPKIGDFTILTDSNGNAKCVLRTVAVRLVPFFSIRESYAQLSGISSLDHWKSLHWEYFERELQPYGRKPVHSMVVVCEIYDKVFER</sequence>
<dbReference type="InterPro" id="IPR009326">
    <property type="entry name" value="DUF984"/>
</dbReference>
<evidence type="ECO:0000313" key="2">
    <source>
        <dbReference type="EMBL" id="TDQ32614.1"/>
    </source>
</evidence>
<dbReference type="AlphaFoldDB" id="A0A4R6TME2"/>
<dbReference type="InterPro" id="IPR015947">
    <property type="entry name" value="PUA-like_sf"/>
</dbReference>
<dbReference type="PANTHER" id="PTHR39203:SF1">
    <property type="entry name" value="CYTOPLASMIC PROTEIN"/>
    <property type="match status" value="1"/>
</dbReference>
<dbReference type="SMART" id="SM01022">
    <property type="entry name" value="ASCH"/>
    <property type="match status" value="1"/>
</dbReference>
<dbReference type="RefSeq" id="WP_133642659.1">
    <property type="nucleotide sequence ID" value="NZ_SNYI01000001.1"/>
</dbReference>
<dbReference type="Gene3D" id="3.10.400.10">
    <property type="entry name" value="Sulfate adenylyltransferase"/>
    <property type="match status" value="1"/>
</dbReference>
<evidence type="ECO:0000259" key="1">
    <source>
        <dbReference type="SMART" id="SM01022"/>
    </source>
</evidence>
<proteinExistence type="predicted"/>
<dbReference type="OrthoDB" id="9807542at2"/>